<name>A0ABZ1BV44_9FIRM</name>
<feature type="compositionally biased region" description="Low complexity" evidence="1">
    <location>
        <begin position="12"/>
        <end position="30"/>
    </location>
</feature>
<evidence type="ECO:0000313" key="3">
    <source>
        <dbReference type="EMBL" id="WRP16659.1"/>
    </source>
</evidence>
<reference evidence="3 4" key="1">
    <citation type="journal article" date="2024" name="Front. Microbiol.">
        <title>Novel thermophilic genera Geochorda gen. nov. and Carboxydochorda gen. nov. from the deep terrestrial subsurface reveal the ecophysiological diversity in the class Limnochordia.</title>
        <authorList>
            <person name="Karnachuk O.V."/>
            <person name="Lukina A.P."/>
            <person name="Avakyan M.R."/>
            <person name="Kadnikov V.V."/>
            <person name="Begmatov S."/>
            <person name="Beletsky A.V."/>
            <person name="Vlasova K.G."/>
            <person name="Novikov A.A."/>
            <person name="Shcherbakova V.A."/>
            <person name="Mardanov A.V."/>
            <person name="Ravin N.V."/>
        </authorList>
    </citation>
    <scope>NUCLEOTIDE SEQUENCE [LARGE SCALE GENOMIC DNA]</scope>
    <source>
        <strain evidence="3 4">L945</strain>
    </source>
</reference>
<protein>
    <submittedName>
        <fullName evidence="3">Uncharacterized protein</fullName>
    </submittedName>
</protein>
<dbReference type="RefSeq" id="WP_324715931.1">
    <property type="nucleotide sequence ID" value="NZ_CP141615.1"/>
</dbReference>
<feature type="compositionally biased region" description="Basic and acidic residues" evidence="1">
    <location>
        <begin position="1"/>
        <end position="11"/>
    </location>
</feature>
<gene>
    <name evidence="3" type="ORF">U7230_11235</name>
</gene>
<accession>A0ABZ1BV44</accession>
<keyword evidence="4" id="KW-1185">Reference proteome</keyword>
<feature type="region of interest" description="Disordered" evidence="1">
    <location>
        <begin position="1"/>
        <end position="36"/>
    </location>
</feature>
<feature type="transmembrane region" description="Helical" evidence="2">
    <location>
        <begin position="39"/>
        <end position="60"/>
    </location>
</feature>
<dbReference type="Proteomes" id="UP001332192">
    <property type="component" value="Chromosome"/>
</dbReference>
<keyword evidence="2" id="KW-1133">Transmembrane helix</keyword>
<evidence type="ECO:0000313" key="4">
    <source>
        <dbReference type="Proteomes" id="UP001332192"/>
    </source>
</evidence>
<evidence type="ECO:0000256" key="1">
    <source>
        <dbReference type="SAM" id="MobiDB-lite"/>
    </source>
</evidence>
<sequence>MAATTPKHDAAQEPAAAAATEVRQRPAAPEEVVEEHPRGAMLATLLYLLAIVGAWAYMYANLLSRG</sequence>
<keyword evidence="2" id="KW-0472">Membrane</keyword>
<dbReference type="EMBL" id="CP141615">
    <property type="protein sequence ID" value="WRP16659.1"/>
    <property type="molecule type" value="Genomic_DNA"/>
</dbReference>
<keyword evidence="2" id="KW-0812">Transmembrane</keyword>
<organism evidence="3 4">
    <name type="scientific">Carboxydichorda subterranea</name>
    <dbReference type="NCBI Taxonomy" id="3109565"/>
    <lineage>
        <taxon>Bacteria</taxon>
        <taxon>Bacillati</taxon>
        <taxon>Bacillota</taxon>
        <taxon>Limnochordia</taxon>
        <taxon>Limnochordales</taxon>
        <taxon>Geochordaceae</taxon>
        <taxon>Carboxydichorda</taxon>
    </lineage>
</organism>
<proteinExistence type="predicted"/>
<evidence type="ECO:0000256" key="2">
    <source>
        <dbReference type="SAM" id="Phobius"/>
    </source>
</evidence>